<dbReference type="InterPro" id="IPR055081">
    <property type="entry name" value="NLP1-9_GAF"/>
</dbReference>
<dbReference type="PANTHER" id="PTHR32002">
    <property type="entry name" value="PROTEIN NLP8"/>
    <property type="match status" value="1"/>
</dbReference>
<dbReference type="Pfam" id="PF02042">
    <property type="entry name" value="RWP-RK"/>
    <property type="match status" value="1"/>
</dbReference>
<accession>A0A7N0UT24</accession>
<dbReference type="GO" id="GO:0003677">
    <property type="term" value="F:DNA binding"/>
    <property type="evidence" value="ECO:0007669"/>
    <property type="project" value="UniProtKB-KW"/>
</dbReference>
<reference evidence="8" key="1">
    <citation type="submission" date="2021-01" db="UniProtKB">
        <authorList>
            <consortium name="EnsemblPlants"/>
        </authorList>
    </citation>
    <scope>IDENTIFICATION</scope>
</reference>
<feature type="compositionally biased region" description="Low complexity" evidence="5">
    <location>
        <begin position="709"/>
        <end position="736"/>
    </location>
</feature>
<dbReference type="InterPro" id="IPR034891">
    <property type="entry name" value="PB1_NLP"/>
</dbReference>
<dbReference type="InterPro" id="IPR003035">
    <property type="entry name" value="RWP-RK_dom"/>
</dbReference>
<dbReference type="PROSITE" id="PS51745">
    <property type="entry name" value="PB1"/>
    <property type="match status" value="1"/>
</dbReference>
<feature type="domain" description="RWP-RK" evidence="6">
    <location>
        <begin position="579"/>
        <end position="662"/>
    </location>
</feature>
<keyword evidence="9" id="KW-1185">Reference proteome</keyword>
<evidence type="ECO:0000256" key="3">
    <source>
        <dbReference type="ARBA" id="ARBA00023163"/>
    </source>
</evidence>
<dbReference type="OMA" id="NEMGHED"/>
<proteinExistence type="predicted"/>
<keyword evidence="4" id="KW-0539">Nucleus</keyword>
<protein>
    <submittedName>
        <fullName evidence="8">Uncharacterized protein</fullName>
    </submittedName>
</protein>
<feature type="compositionally biased region" description="Polar residues" evidence="5">
    <location>
        <begin position="780"/>
        <end position="791"/>
    </location>
</feature>
<dbReference type="Pfam" id="PF00564">
    <property type="entry name" value="PB1"/>
    <property type="match status" value="1"/>
</dbReference>
<dbReference type="CDD" id="cd06407">
    <property type="entry name" value="PB1_NLP"/>
    <property type="match status" value="1"/>
</dbReference>
<evidence type="ECO:0000256" key="1">
    <source>
        <dbReference type="ARBA" id="ARBA00023015"/>
    </source>
</evidence>
<evidence type="ECO:0000256" key="4">
    <source>
        <dbReference type="ARBA" id="ARBA00023242"/>
    </source>
</evidence>
<sequence length="904" mass="99482">MDDGIFSPAAIHGPSFASDMDFDYMNELLGEGCWLETVQGSDFSQQCPSDSNHLFNSSFLWSPSDTFLGENIFGQPQESNQERVSSSLPGGTSLDEPHLDTAATIQKTEQQLVSFAGCSGQPGYQTDETEIGRRWWIGPWATAGLKISVMERLVRAIRYIKDSSKDRDVLIQIWVPTDINGKRVLTTYDQPYIVDSSSTSLSSYRSISLNFQFSAEKNSNVTEGMPGRVFLGKVPEWTPDVRFFKSDEYARVGYAQTFNVRGTLALPVFDRGSRTCLGVIEVVTTKQMVKAELDSVCQALQAVDLSSTESQSTEKAKTCVLSYQAALPEILEVMKSACLMHKLPLAQTWMPCVQQGKEGCRHSTENYIHCVSTVDAACYVADPNVQGFHEACSEHHLLRGQGVAGRAFTTNDPCFYDDITSLCKTEYPLSHHARMFGLHAAVAIRLRSVHTGAADFVLEFFLPTDCREPEEQKKMLGSLSLIIQKASKSLRVVTDDELAKDTKTSISASVVPSNDAAVTPIMSTRSEGVFGQNPNVAPFVQKEEPAEFLYEKSSVNQSNPLLGSSSLDHNTFGEGSFRDMGGVGDRKPSKAEKAITLEVLQRHFAGSLKDAAKSLGVCPTTLKRICRNQGIKRWPSRKIKKVGHSLEKLQRVIDSVQGPSGTFQIGSFYSNFPELASPSNNSGITNQFSASKLSNLSKSLSIQPEANAGSPPTTSCSQSSSSSHSCSSGSQHKTSSWNSAVSEVGKESARVGVLKRTRSDAQMNEMGHEDPKLLPRSHSHVTFSGTPNSETLPPPPKLTRKALDGTRVKVSYGDDKIRIRMQNHWRLKDLRQEIARRFNVEDSSEMQLKYLDDDSEWVLLTCDADWEECVDVCLSTSDDTIKLSLHAPTQHLGRSPVSSTLCDQ</sequence>
<dbReference type="PROSITE" id="PS51519">
    <property type="entry name" value="RWP_RK"/>
    <property type="match status" value="1"/>
</dbReference>
<evidence type="ECO:0000313" key="9">
    <source>
        <dbReference type="Proteomes" id="UP000594263"/>
    </source>
</evidence>
<dbReference type="PANTHER" id="PTHR32002:SF44">
    <property type="entry name" value="PROTEIN NLP4"/>
    <property type="match status" value="1"/>
</dbReference>
<dbReference type="InterPro" id="IPR045012">
    <property type="entry name" value="NLP"/>
</dbReference>
<dbReference type="Proteomes" id="UP000594263">
    <property type="component" value="Unplaced"/>
</dbReference>
<feature type="domain" description="PB1" evidence="7">
    <location>
        <begin position="805"/>
        <end position="888"/>
    </location>
</feature>
<organism evidence="8 9">
    <name type="scientific">Kalanchoe fedtschenkoi</name>
    <name type="common">Lavender scallops</name>
    <name type="synonym">South American air plant</name>
    <dbReference type="NCBI Taxonomy" id="63787"/>
    <lineage>
        <taxon>Eukaryota</taxon>
        <taxon>Viridiplantae</taxon>
        <taxon>Streptophyta</taxon>
        <taxon>Embryophyta</taxon>
        <taxon>Tracheophyta</taxon>
        <taxon>Spermatophyta</taxon>
        <taxon>Magnoliopsida</taxon>
        <taxon>eudicotyledons</taxon>
        <taxon>Gunneridae</taxon>
        <taxon>Pentapetalae</taxon>
        <taxon>Saxifragales</taxon>
        <taxon>Crassulaceae</taxon>
        <taxon>Kalanchoe</taxon>
    </lineage>
</organism>
<evidence type="ECO:0000256" key="5">
    <source>
        <dbReference type="SAM" id="MobiDB-lite"/>
    </source>
</evidence>
<dbReference type="SMART" id="SM00666">
    <property type="entry name" value="PB1"/>
    <property type="match status" value="1"/>
</dbReference>
<dbReference type="Gramene" id="Kaladp0082s0024.1.v1.1">
    <property type="protein sequence ID" value="Kaladp0082s0024.1.v1.1"/>
    <property type="gene ID" value="Kaladp0082s0024.v1.1"/>
</dbReference>
<dbReference type="InterPro" id="IPR053793">
    <property type="entry name" value="PB1-like"/>
</dbReference>
<evidence type="ECO:0000313" key="8">
    <source>
        <dbReference type="EnsemblPlants" id="Kaladp0082s0024.1.v1.1"/>
    </source>
</evidence>
<dbReference type="InterPro" id="IPR000270">
    <property type="entry name" value="PB1_dom"/>
</dbReference>
<keyword evidence="3" id="KW-0804">Transcription</keyword>
<evidence type="ECO:0000256" key="2">
    <source>
        <dbReference type="ARBA" id="ARBA00023125"/>
    </source>
</evidence>
<dbReference type="Gene3D" id="3.10.20.90">
    <property type="entry name" value="Phosphatidylinositol 3-kinase Catalytic Subunit, Chain A, domain 1"/>
    <property type="match status" value="1"/>
</dbReference>
<dbReference type="AlphaFoldDB" id="A0A7N0UT24"/>
<keyword evidence="1" id="KW-0805">Transcription regulation</keyword>
<evidence type="ECO:0000259" key="6">
    <source>
        <dbReference type="PROSITE" id="PS51519"/>
    </source>
</evidence>
<dbReference type="EnsemblPlants" id="Kaladp0082s0024.1.v1.1">
    <property type="protein sequence ID" value="Kaladp0082s0024.1.v1.1"/>
    <property type="gene ID" value="Kaladp0082s0024.v1.1"/>
</dbReference>
<dbReference type="SUPFAM" id="SSF54277">
    <property type="entry name" value="CAD &amp; PB1 domains"/>
    <property type="match status" value="1"/>
</dbReference>
<feature type="region of interest" description="Disordered" evidence="5">
    <location>
        <begin position="703"/>
        <end position="798"/>
    </location>
</feature>
<dbReference type="GO" id="GO:0003700">
    <property type="term" value="F:DNA-binding transcription factor activity"/>
    <property type="evidence" value="ECO:0007669"/>
    <property type="project" value="InterPro"/>
</dbReference>
<keyword evidence="2" id="KW-0238">DNA-binding</keyword>
<dbReference type="Pfam" id="PF22922">
    <property type="entry name" value="GAF_NLP"/>
    <property type="match status" value="1"/>
</dbReference>
<name>A0A7N0UT24_KALFE</name>
<evidence type="ECO:0000259" key="7">
    <source>
        <dbReference type="PROSITE" id="PS51745"/>
    </source>
</evidence>